<dbReference type="EMBL" id="FLYE01000001">
    <property type="protein sequence ID" value="SCA55312.1"/>
    <property type="molecule type" value="Genomic_DNA"/>
</dbReference>
<dbReference type="InterPro" id="IPR002363">
    <property type="entry name" value="Ribosomal_uL10_CS_bac"/>
</dbReference>
<gene>
    <name evidence="6 7" type="primary">rplJ</name>
    <name evidence="7" type="ORF">MTBPR1_10559</name>
</gene>
<name>A0A1C3RDJ2_9PROT</name>
<protein>
    <recommendedName>
        <fullName evidence="5 6">Large ribosomal subunit protein uL10</fullName>
    </recommendedName>
</protein>
<dbReference type="GO" id="GO:0015934">
    <property type="term" value="C:large ribosomal subunit"/>
    <property type="evidence" value="ECO:0007669"/>
    <property type="project" value="InterPro"/>
</dbReference>
<dbReference type="STRING" id="1867952.MTBPR1_10559"/>
<comment type="function">
    <text evidence="1 6">Forms part of the ribosomal stalk, playing a central role in the interaction of the ribosome with GTP-bound translation factors.</text>
</comment>
<dbReference type="RefSeq" id="WP_069185997.1">
    <property type="nucleotide sequence ID" value="NZ_FLYE01000001.1"/>
</dbReference>
<keyword evidence="6" id="KW-0699">rRNA-binding</keyword>
<dbReference type="NCBIfam" id="NF000955">
    <property type="entry name" value="PRK00099.1-1"/>
    <property type="match status" value="1"/>
</dbReference>
<organism evidence="7 8">
    <name type="scientific">Candidatus Terasakiella magnetica</name>
    <dbReference type="NCBI Taxonomy" id="1867952"/>
    <lineage>
        <taxon>Bacteria</taxon>
        <taxon>Pseudomonadati</taxon>
        <taxon>Pseudomonadota</taxon>
        <taxon>Alphaproteobacteria</taxon>
        <taxon>Rhodospirillales</taxon>
        <taxon>Terasakiellaceae</taxon>
        <taxon>Terasakiella</taxon>
    </lineage>
</organism>
<evidence type="ECO:0000256" key="4">
    <source>
        <dbReference type="ARBA" id="ARBA00023274"/>
    </source>
</evidence>
<dbReference type="Pfam" id="PF00466">
    <property type="entry name" value="Ribosomal_L10"/>
    <property type="match status" value="1"/>
</dbReference>
<evidence type="ECO:0000313" key="8">
    <source>
        <dbReference type="Proteomes" id="UP000231658"/>
    </source>
</evidence>
<dbReference type="GO" id="GO:0003735">
    <property type="term" value="F:structural constituent of ribosome"/>
    <property type="evidence" value="ECO:0007669"/>
    <property type="project" value="InterPro"/>
</dbReference>
<keyword evidence="8" id="KW-1185">Reference proteome</keyword>
<dbReference type="PROSITE" id="PS01109">
    <property type="entry name" value="RIBOSOMAL_L10"/>
    <property type="match status" value="1"/>
</dbReference>
<dbReference type="Proteomes" id="UP000231658">
    <property type="component" value="Unassembled WGS sequence"/>
</dbReference>
<comment type="similarity">
    <text evidence="2 6">Belongs to the universal ribosomal protein uL10 family.</text>
</comment>
<evidence type="ECO:0000313" key="7">
    <source>
        <dbReference type="EMBL" id="SCA55312.1"/>
    </source>
</evidence>
<keyword evidence="3 6" id="KW-0689">Ribosomal protein</keyword>
<dbReference type="Gene3D" id="3.30.70.1730">
    <property type="match status" value="1"/>
</dbReference>
<evidence type="ECO:0000256" key="1">
    <source>
        <dbReference type="ARBA" id="ARBA00002633"/>
    </source>
</evidence>
<sequence>MNRTEKEELVAEMRDVFANSSTVVVAHYSGLTVSEMEELREQVREAGAGFKVTKNRLTKLALADSKFEGLGEMLSGPTAIAYSEDAVAAAKASVAFAKKNEKLVILGGAMDETALDVNGVKALASMPSLDELRGKLVGVLQAPAQKLAAVSQAPAGQLARVFGAYGKSEA</sequence>
<dbReference type="InterPro" id="IPR022973">
    <property type="entry name" value="Ribosomal_uL10_bac"/>
</dbReference>
<evidence type="ECO:0000256" key="2">
    <source>
        <dbReference type="ARBA" id="ARBA00008889"/>
    </source>
</evidence>
<dbReference type="InterPro" id="IPR001790">
    <property type="entry name" value="Ribosomal_uL10"/>
</dbReference>
<dbReference type="InterPro" id="IPR047865">
    <property type="entry name" value="Ribosomal_uL10_bac_type"/>
</dbReference>
<comment type="subunit">
    <text evidence="6">Part of the ribosomal stalk of the 50S ribosomal subunit. The N-terminus interacts with L11 and the large rRNA to form the base of the stalk. The C-terminus forms an elongated spine to which L12 dimers bind in a sequential fashion forming a multimeric L10(L12)X complex.</text>
</comment>
<keyword evidence="6" id="KW-0694">RNA-binding</keyword>
<dbReference type="HAMAP" id="MF_00362">
    <property type="entry name" value="Ribosomal_uL10"/>
    <property type="match status" value="1"/>
</dbReference>
<dbReference type="GO" id="GO:0006412">
    <property type="term" value="P:translation"/>
    <property type="evidence" value="ECO:0007669"/>
    <property type="project" value="UniProtKB-UniRule"/>
</dbReference>
<reference evidence="7 8" key="1">
    <citation type="submission" date="2016-07" db="EMBL/GenBank/DDBJ databases">
        <authorList>
            <person name="Lefevre C.T."/>
        </authorList>
    </citation>
    <scope>NUCLEOTIDE SEQUENCE [LARGE SCALE GENOMIC DNA]</scope>
    <source>
        <strain evidence="7">PR1</strain>
    </source>
</reference>
<dbReference type="PANTHER" id="PTHR11560">
    <property type="entry name" value="39S RIBOSOMAL PROTEIN L10, MITOCHONDRIAL"/>
    <property type="match status" value="1"/>
</dbReference>
<evidence type="ECO:0000256" key="3">
    <source>
        <dbReference type="ARBA" id="ARBA00022980"/>
    </source>
</evidence>
<dbReference type="CDD" id="cd05797">
    <property type="entry name" value="Ribosomal_L10"/>
    <property type="match status" value="1"/>
</dbReference>
<evidence type="ECO:0000256" key="6">
    <source>
        <dbReference type="HAMAP-Rule" id="MF_00362"/>
    </source>
</evidence>
<accession>A0A1C3RDJ2</accession>
<dbReference type="AlphaFoldDB" id="A0A1C3RDJ2"/>
<dbReference type="GO" id="GO:0070180">
    <property type="term" value="F:large ribosomal subunit rRNA binding"/>
    <property type="evidence" value="ECO:0007669"/>
    <property type="project" value="UniProtKB-UniRule"/>
</dbReference>
<dbReference type="InterPro" id="IPR043141">
    <property type="entry name" value="Ribosomal_uL10-like_sf"/>
</dbReference>
<dbReference type="Gene3D" id="6.10.250.290">
    <property type="match status" value="1"/>
</dbReference>
<keyword evidence="4 6" id="KW-0687">Ribonucleoprotein</keyword>
<evidence type="ECO:0000256" key="5">
    <source>
        <dbReference type="ARBA" id="ARBA00035202"/>
    </source>
</evidence>
<dbReference type="SUPFAM" id="SSF160369">
    <property type="entry name" value="Ribosomal protein L10-like"/>
    <property type="match status" value="1"/>
</dbReference>
<dbReference type="OrthoDB" id="9791972at2"/>
<proteinExistence type="inferred from homology"/>